<organism evidence="1 2">
    <name type="scientific">Ligilactobacillus salivarius</name>
    <dbReference type="NCBI Taxonomy" id="1624"/>
    <lineage>
        <taxon>Bacteria</taxon>
        <taxon>Bacillati</taxon>
        <taxon>Bacillota</taxon>
        <taxon>Bacilli</taxon>
        <taxon>Lactobacillales</taxon>
        <taxon>Lactobacillaceae</taxon>
        <taxon>Ligilactobacillus</taxon>
    </lineage>
</organism>
<keyword evidence="1" id="KW-0614">Plasmid</keyword>
<dbReference type="RefSeq" id="WP_148305464.1">
    <property type="nucleotide sequence ID" value="NZ_CP007648.1"/>
</dbReference>
<accession>A0A089QLB1</accession>
<dbReference type="EMBL" id="CP007648">
    <property type="protein sequence ID" value="AIR11726.1"/>
    <property type="molecule type" value="Genomic_DNA"/>
</dbReference>
<reference evidence="1 2" key="1">
    <citation type="journal article" date="2014" name="BMC Genomics">
        <title>Unusual genome complexity in Lactobacillus salivarius JCM1046.</title>
        <authorList>
            <person name="Raftis E.J."/>
            <person name="Forde B.M."/>
            <person name="Claesson M.J."/>
            <person name="O'Toole P.W."/>
        </authorList>
    </citation>
    <scope>NUCLEOTIDE SEQUENCE [LARGE SCALE GENOMIC DNA]</scope>
    <source>
        <strain evidence="1 2">JCM1046</strain>
        <plasmid evidence="1 2">pMP1046B</plasmid>
    </source>
</reference>
<evidence type="ECO:0000313" key="1">
    <source>
        <dbReference type="EMBL" id="AIR11726.1"/>
    </source>
</evidence>
<gene>
    <name evidence="1" type="ORF">LSJ_3110c</name>
</gene>
<sequence>MKVKRVMSIKNIELSKTCRDVDVLTTILAADPNNDEKISSCETALRNWQELLREIMNTNNLVLHCNDVGNMLGEDRLCLVEFEYIYDGMLYQIDEVISNDECEVLTLKEYLVKTKSETSGLFAKILEEQGKDDDRFNQVKDKLENLEGSGVSVNE</sequence>
<protein>
    <submittedName>
        <fullName evidence="1">Uncharacterized protein</fullName>
    </submittedName>
</protein>
<dbReference type="Proteomes" id="UP000029488">
    <property type="component" value="Plasmid pMP1046B"/>
</dbReference>
<dbReference type="KEGG" id="lsj:LSJ_3110c"/>
<proteinExistence type="predicted"/>
<dbReference type="AlphaFoldDB" id="A0A089QLB1"/>
<name>A0A089QLB1_9LACO</name>
<geneLocation type="plasmid" evidence="1 2">
    <name>pMP1046B</name>
</geneLocation>
<evidence type="ECO:0000313" key="2">
    <source>
        <dbReference type="Proteomes" id="UP000029488"/>
    </source>
</evidence>